<proteinExistence type="predicted"/>
<keyword evidence="3" id="KW-1185">Reference proteome</keyword>
<gene>
    <name evidence="2" type="ORF">PMZ80_008219</name>
</gene>
<feature type="region of interest" description="Disordered" evidence="1">
    <location>
        <begin position="22"/>
        <end position="166"/>
    </location>
</feature>
<comment type="caution">
    <text evidence="2">The sequence shown here is derived from an EMBL/GenBank/DDBJ whole genome shotgun (WGS) entry which is preliminary data.</text>
</comment>
<feature type="compositionally biased region" description="Low complexity" evidence="1">
    <location>
        <begin position="22"/>
        <end position="37"/>
    </location>
</feature>
<organism evidence="2 3">
    <name type="scientific">Knufia obscura</name>
    <dbReference type="NCBI Taxonomy" id="1635080"/>
    <lineage>
        <taxon>Eukaryota</taxon>
        <taxon>Fungi</taxon>
        <taxon>Dikarya</taxon>
        <taxon>Ascomycota</taxon>
        <taxon>Pezizomycotina</taxon>
        <taxon>Eurotiomycetes</taxon>
        <taxon>Chaetothyriomycetidae</taxon>
        <taxon>Chaetothyriales</taxon>
        <taxon>Trichomeriaceae</taxon>
        <taxon>Knufia</taxon>
    </lineage>
</organism>
<dbReference type="PANTHER" id="PTHR41237">
    <property type="entry name" value="37S RIBOSOMAL PROTEIN MRP21, MITOCHONDRIAL"/>
    <property type="match status" value="1"/>
</dbReference>
<accession>A0ABR0RGU7</accession>
<evidence type="ECO:0000256" key="1">
    <source>
        <dbReference type="SAM" id="MobiDB-lite"/>
    </source>
</evidence>
<evidence type="ECO:0000313" key="2">
    <source>
        <dbReference type="EMBL" id="KAK5939837.1"/>
    </source>
</evidence>
<feature type="compositionally biased region" description="Polar residues" evidence="1">
    <location>
        <begin position="67"/>
        <end position="101"/>
    </location>
</feature>
<protein>
    <recommendedName>
        <fullName evidence="4">Ribosomal protein S21</fullName>
    </recommendedName>
</protein>
<dbReference type="Proteomes" id="UP001334248">
    <property type="component" value="Unassembled WGS sequence"/>
</dbReference>
<evidence type="ECO:0000313" key="3">
    <source>
        <dbReference type="Proteomes" id="UP001334248"/>
    </source>
</evidence>
<feature type="compositionally biased region" description="Basic and acidic residues" evidence="1">
    <location>
        <begin position="124"/>
        <end position="139"/>
    </location>
</feature>
<reference evidence="2 3" key="1">
    <citation type="journal article" date="2023" name="Res Sq">
        <title>Genomic and morphological characterization of Knufia obscura isolated from the Mars 2020 spacecraft assembly facility.</title>
        <authorList>
            <person name="Chander A.M."/>
            <person name="Teixeira M.M."/>
            <person name="Singh N.K."/>
            <person name="Williams M.P."/>
            <person name="Parker C.W."/>
            <person name="Leo P."/>
            <person name="Stajich J.E."/>
            <person name="Torok T."/>
            <person name="Tighe S."/>
            <person name="Mason C.E."/>
            <person name="Venkateswaran K."/>
        </authorList>
    </citation>
    <scope>NUCLEOTIDE SEQUENCE [LARGE SCALE GENOMIC DNA]</scope>
    <source>
        <strain evidence="2 3">CCFEE 5817</strain>
    </source>
</reference>
<feature type="compositionally biased region" description="Polar residues" evidence="1">
    <location>
        <begin position="140"/>
        <end position="149"/>
    </location>
</feature>
<dbReference type="PANTHER" id="PTHR41237:SF1">
    <property type="entry name" value="SMALL RIBOSOMAL SUBUNIT PROTEIN BS21M"/>
    <property type="match status" value="1"/>
</dbReference>
<feature type="compositionally biased region" description="Low complexity" evidence="1">
    <location>
        <begin position="46"/>
        <end position="56"/>
    </location>
</feature>
<dbReference type="GeneID" id="90001668"/>
<name>A0ABR0RGU7_9EURO</name>
<dbReference type="RefSeq" id="XP_064727927.1">
    <property type="nucleotide sequence ID" value="XM_064876620.1"/>
</dbReference>
<sequence length="289" mass="32756">MESSRALARCLEQLQINHHGCLRTSRAASSRRLPSRSQHGHHLPSTTRAFSTTLTTKYDGPNPADVPSQSDPSVTSQAQSTGQPQPRRNSLNLSSITSNPNYKAPTPVSPEVRRNTMDALGSLLDRERTRVRNENEGYKTRTTTPNNYETYGRSMFDRPTPNRPPVAGRDFGPLDMRSMVDRFGAAGDVNALTADIKVPELALRLKPTLGRTVEVNDERSFDLTRAFVSLEAKINGRGNSVRKDERNQKYHVRRGQARKIKKRERWRVLFKEGFLGECERVRKMIRQGW</sequence>
<evidence type="ECO:0008006" key="4">
    <source>
        <dbReference type="Google" id="ProtNLM"/>
    </source>
</evidence>
<dbReference type="EMBL" id="JAVHJV010000010">
    <property type="protein sequence ID" value="KAK5939837.1"/>
    <property type="molecule type" value="Genomic_DNA"/>
</dbReference>
<dbReference type="InterPro" id="IPR052837">
    <property type="entry name" value="Mitoribosomal_bS21"/>
</dbReference>